<dbReference type="HOGENOM" id="CLU_001724_0_0_1"/>
<dbReference type="Proteomes" id="UP000026962">
    <property type="component" value="Chromosome 7"/>
</dbReference>
<dbReference type="Gramene" id="OPUNC07G08070.1">
    <property type="protein sequence ID" value="OPUNC07G08070.1"/>
    <property type="gene ID" value="OPUNC07G08070"/>
</dbReference>
<protein>
    <recommendedName>
        <fullName evidence="5">Glycosyltransferase</fullName>
    </recommendedName>
</protein>
<sequence length="585" mass="64482">MESAVGIGDNVDWFSGEWRWDHRKGGRRRTATIGWRSRGREGEGDGDSMAAKGQPVNVEKEQVNMQKEQMFGLAEKEMEYRVDLFNRGLLSTMRGENHFSVPPISMTGARRRRVVMFPFPFRSHIAPMLQLAELLHGRGLAVTVIHTTFNAPDAARHPELTFMPMHERLPDAVADPGADLVEQMLALNAACEAPFREALRWVVRRGGHGQVGGWSEVACAVVDGQWYAALAAAAEVGVAALALRTDSAATLHCMLSYSRLRSSGYLPMEGKWFPSPMRPLFLVIDHAEESRDEVLPPVEPLRGRDLIHVDGSDAERVREFIARVDNAMRTAAMGVVINTFRAIEKPELRMIRRHLPRRPAVFAIGPMHRLIGAPEEHGLHAPDSGCVAWLHAHPPRSVLYVSLGSVARIDRKVFDEMALGLASSGVPFLWVIRPGFTTGIAADAPTLPEPLTAVVANGMGKVVTWAPQRDVLAHPAIGGFWTHCGWNSTLESICEGVPMLAQPCFGDQTVNARYVTHQWGVGLELGEVFDRERVAEAVRKLMVGEEGVAMRDKARGLKAKASKSVEDDGASNVAIDRLVRYMVSF</sequence>
<comment type="similarity">
    <text evidence="1">Belongs to the UDP-glycosyltransferase family.</text>
</comment>
<evidence type="ECO:0000256" key="2">
    <source>
        <dbReference type="ARBA" id="ARBA00022679"/>
    </source>
</evidence>
<organism evidence="3">
    <name type="scientific">Oryza punctata</name>
    <name type="common">Red rice</name>
    <dbReference type="NCBI Taxonomy" id="4537"/>
    <lineage>
        <taxon>Eukaryota</taxon>
        <taxon>Viridiplantae</taxon>
        <taxon>Streptophyta</taxon>
        <taxon>Embryophyta</taxon>
        <taxon>Tracheophyta</taxon>
        <taxon>Spermatophyta</taxon>
        <taxon>Magnoliopsida</taxon>
        <taxon>Liliopsida</taxon>
        <taxon>Poales</taxon>
        <taxon>Poaceae</taxon>
        <taxon>BOP clade</taxon>
        <taxon>Oryzoideae</taxon>
        <taxon>Oryzeae</taxon>
        <taxon>Oryzinae</taxon>
        <taxon>Oryza</taxon>
    </lineage>
</organism>
<reference evidence="3" key="2">
    <citation type="submission" date="2018-05" db="EMBL/GenBank/DDBJ databases">
        <title>OpunRS2 (Oryza punctata Reference Sequence Version 2).</title>
        <authorList>
            <person name="Zhang J."/>
            <person name="Kudrna D."/>
            <person name="Lee S."/>
            <person name="Talag J."/>
            <person name="Welchert J."/>
            <person name="Wing R.A."/>
        </authorList>
    </citation>
    <scope>NUCLEOTIDE SEQUENCE [LARGE SCALE GENOMIC DNA]</scope>
</reference>
<proteinExistence type="inferred from homology"/>
<dbReference type="GO" id="GO:0080043">
    <property type="term" value="F:quercetin 3-O-glucosyltransferase activity"/>
    <property type="evidence" value="ECO:0007669"/>
    <property type="project" value="TreeGrafter"/>
</dbReference>
<evidence type="ECO:0008006" key="5">
    <source>
        <dbReference type="Google" id="ProtNLM"/>
    </source>
</evidence>
<evidence type="ECO:0000313" key="3">
    <source>
        <dbReference type="EnsemblPlants" id="OPUNC07G08070.1"/>
    </source>
</evidence>
<dbReference type="OMA" id="NARLICH"/>
<reference evidence="3" key="1">
    <citation type="submission" date="2015-04" db="UniProtKB">
        <authorList>
            <consortium name="EnsemblPlants"/>
        </authorList>
    </citation>
    <scope>IDENTIFICATION</scope>
</reference>
<dbReference type="InterPro" id="IPR002213">
    <property type="entry name" value="UDP_glucos_trans"/>
</dbReference>
<dbReference type="Pfam" id="PF00201">
    <property type="entry name" value="UDPGT"/>
    <property type="match status" value="1"/>
</dbReference>
<dbReference type="eggNOG" id="KOG1192">
    <property type="taxonomic scope" value="Eukaryota"/>
</dbReference>
<name>A0A0E0LIV5_ORYPU</name>
<dbReference type="Gene3D" id="3.40.50.2000">
    <property type="entry name" value="Glycogen Phosphorylase B"/>
    <property type="match status" value="2"/>
</dbReference>
<accession>A0A0E0LIV5</accession>
<dbReference type="CDD" id="cd03784">
    <property type="entry name" value="GT1_Gtf-like"/>
    <property type="match status" value="1"/>
</dbReference>
<dbReference type="PANTHER" id="PTHR11926:SF1425">
    <property type="entry name" value="OS07G0241800 PROTEIN"/>
    <property type="match status" value="1"/>
</dbReference>
<evidence type="ECO:0000313" key="4">
    <source>
        <dbReference type="Proteomes" id="UP000026962"/>
    </source>
</evidence>
<dbReference type="AlphaFoldDB" id="A0A0E0LIV5"/>
<keyword evidence="4" id="KW-1185">Reference proteome</keyword>
<dbReference type="EnsemblPlants" id="OPUNC07G08070.1">
    <property type="protein sequence ID" value="OPUNC07G08070.1"/>
    <property type="gene ID" value="OPUNC07G08070"/>
</dbReference>
<keyword evidence="2" id="KW-0808">Transferase</keyword>
<evidence type="ECO:0000256" key="1">
    <source>
        <dbReference type="ARBA" id="ARBA00009995"/>
    </source>
</evidence>
<dbReference type="GO" id="GO:0080044">
    <property type="term" value="F:quercetin 7-O-glucosyltransferase activity"/>
    <property type="evidence" value="ECO:0007669"/>
    <property type="project" value="TreeGrafter"/>
</dbReference>
<dbReference type="SUPFAM" id="SSF53756">
    <property type="entry name" value="UDP-Glycosyltransferase/glycogen phosphorylase"/>
    <property type="match status" value="1"/>
</dbReference>
<dbReference type="FunFam" id="3.40.50.2000:FF:000040">
    <property type="entry name" value="UDP-glycosyltransferase 76C1"/>
    <property type="match status" value="1"/>
</dbReference>
<dbReference type="PANTHER" id="PTHR11926">
    <property type="entry name" value="GLUCOSYL/GLUCURONOSYL TRANSFERASES"/>
    <property type="match status" value="1"/>
</dbReference>